<accession>A0A5M9JNR7</accession>
<keyword evidence="1" id="KW-0812">Transmembrane</keyword>
<feature type="transmembrane region" description="Helical" evidence="1">
    <location>
        <begin position="20"/>
        <end position="38"/>
    </location>
</feature>
<dbReference type="Proteomes" id="UP000322873">
    <property type="component" value="Unassembled WGS sequence"/>
</dbReference>
<name>A0A5M9JNR7_MONFR</name>
<dbReference type="EMBL" id="VICG01000006">
    <property type="protein sequence ID" value="KAA8571144.1"/>
    <property type="molecule type" value="Genomic_DNA"/>
</dbReference>
<reference evidence="2 3" key="1">
    <citation type="submission" date="2019-06" db="EMBL/GenBank/DDBJ databases">
        <title>Genome Sequence of the Brown Rot Fungal Pathogen Monilinia fructicola.</title>
        <authorList>
            <person name="De Miccolis Angelini R.M."/>
            <person name="Landi L."/>
            <person name="Abate D."/>
            <person name="Pollastro S."/>
            <person name="Romanazzi G."/>
            <person name="Faretra F."/>
        </authorList>
    </citation>
    <scope>NUCLEOTIDE SEQUENCE [LARGE SCALE GENOMIC DNA]</scope>
    <source>
        <strain evidence="2 3">Mfrc123</strain>
    </source>
</reference>
<evidence type="ECO:0000313" key="3">
    <source>
        <dbReference type="Proteomes" id="UP000322873"/>
    </source>
</evidence>
<comment type="caution">
    <text evidence="2">The sequence shown here is derived from an EMBL/GenBank/DDBJ whole genome shotgun (WGS) entry which is preliminary data.</text>
</comment>
<evidence type="ECO:0000256" key="1">
    <source>
        <dbReference type="SAM" id="Phobius"/>
    </source>
</evidence>
<sequence length="88" mass="10436">MDGQNKEETRVTKINFESILFFFSSLMVGTQLVSIIVYDGLWRLFIFFTSFDYESLFIEIMSFSTEKFIVSKSYYLLHLEDRSEIDTS</sequence>
<keyword evidence="1" id="KW-0472">Membrane</keyword>
<keyword evidence="1" id="KW-1133">Transmembrane helix</keyword>
<dbReference type="AlphaFoldDB" id="A0A5M9JNR7"/>
<keyword evidence="3" id="KW-1185">Reference proteome</keyword>
<gene>
    <name evidence="2" type="ORF">EYC84_000489</name>
</gene>
<proteinExistence type="predicted"/>
<protein>
    <submittedName>
        <fullName evidence="2">Uncharacterized protein</fullName>
    </submittedName>
</protein>
<evidence type="ECO:0000313" key="2">
    <source>
        <dbReference type="EMBL" id="KAA8571144.1"/>
    </source>
</evidence>
<organism evidence="2 3">
    <name type="scientific">Monilinia fructicola</name>
    <name type="common">Brown rot fungus</name>
    <name type="synonym">Ciboria fructicola</name>
    <dbReference type="NCBI Taxonomy" id="38448"/>
    <lineage>
        <taxon>Eukaryota</taxon>
        <taxon>Fungi</taxon>
        <taxon>Dikarya</taxon>
        <taxon>Ascomycota</taxon>
        <taxon>Pezizomycotina</taxon>
        <taxon>Leotiomycetes</taxon>
        <taxon>Helotiales</taxon>
        <taxon>Sclerotiniaceae</taxon>
        <taxon>Monilinia</taxon>
    </lineage>
</organism>